<reference evidence="2" key="1">
    <citation type="journal article" date="2023" name="G3 (Bethesda)">
        <title>Genome assembly and association tests identify interacting loci associated with vigor, precocity, and sex in interspecific pistachio rootstocks.</title>
        <authorList>
            <person name="Palmer W."/>
            <person name="Jacygrad E."/>
            <person name="Sagayaradj S."/>
            <person name="Cavanaugh K."/>
            <person name="Han R."/>
            <person name="Bertier L."/>
            <person name="Beede B."/>
            <person name="Kafkas S."/>
            <person name="Golino D."/>
            <person name="Preece J."/>
            <person name="Michelmore R."/>
        </authorList>
    </citation>
    <scope>NUCLEOTIDE SEQUENCE [LARGE SCALE GENOMIC DNA]</scope>
</reference>
<sequence length="201" mass="22441">MISNSPLLIKFFTIQCLMVLCVSQGFDFFYFIQQLPGSYCDTKQSCCYPKTEKPATNFTIHGLRPNDLLNSEPSYCKSKNPYKESKISDLIKRLKISWPTLACPGGSGSKLWSNEWKNYGTCSESVLDQHAYFKAALDLKDKKDLLKVLKKSGIKPNGKVYGLSSILESIRGVVGYEPGVKCNGYLLEAVQPTSNSLPSRD</sequence>
<dbReference type="EMBL" id="CM047741">
    <property type="protein sequence ID" value="KAJ0039033.1"/>
    <property type="molecule type" value="Genomic_DNA"/>
</dbReference>
<evidence type="ECO:0000313" key="2">
    <source>
        <dbReference type="Proteomes" id="UP001163603"/>
    </source>
</evidence>
<name>A0ACC0YNK5_9ROSI</name>
<accession>A0ACC0YNK5</accession>
<proteinExistence type="predicted"/>
<gene>
    <name evidence="1" type="ORF">Pint_22778</name>
</gene>
<evidence type="ECO:0000313" key="1">
    <source>
        <dbReference type="EMBL" id="KAJ0039033.1"/>
    </source>
</evidence>
<protein>
    <submittedName>
        <fullName evidence="1">Uncharacterized protein</fullName>
    </submittedName>
</protein>
<keyword evidence="2" id="KW-1185">Reference proteome</keyword>
<organism evidence="1 2">
    <name type="scientific">Pistacia integerrima</name>
    <dbReference type="NCBI Taxonomy" id="434235"/>
    <lineage>
        <taxon>Eukaryota</taxon>
        <taxon>Viridiplantae</taxon>
        <taxon>Streptophyta</taxon>
        <taxon>Embryophyta</taxon>
        <taxon>Tracheophyta</taxon>
        <taxon>Spermatophyta</taxon>
        <taxon>Magnoliopsida</taxon>
        <taxon>eudicotyledons</taxon>
        <taxon>Gunneridae</taxon>
        <taxon>Pentapetalae</taxon>
        <taxon>rosids</taxon>
        <taxon>malvids</taxon>
        <taxon>Sapindales</taxon>
        <taxon>Anacardiaceae</taxon>
        <taxon>Pistacia</taxon>
    </lineage>
</organism>
<comment type="caution">
    <text evidence="1">The sequence shown here is derived from an EMBL/GenBank/DDBJ whole genome shotgun (WGS) entry which is preliminary data.</text>
</comment>
<dbReference type="Proteomes" id="UP001163603">
    <property type="component" value="Chromosome 6"/>
</dbReference>